<dbReference type="PANTHER" id="PTHR35601:SF1">
    <property type="entry name" value="TOXIN RELE"/>
    <property type="match status" value="1"/>
</dbReference>
<accession>A0ABV2FJK8</accession>
<keyword evidence="2" id="KW-1277">Toxin-antitoxin system</keyword>
<dbReference type="Gene3D" id="3.30.2310.20">
    <property type="entry name" value="RelE-like"/>
    <property type="match status" value="1"/>
</dbReference>
<dbReference type="EMBL" id="JBEPLO010000022">
    <property type="protein sequence ID" value="MET3558742.1"/>
    <property type="molecule type" value="Genomic_DNA"/>
</dbReference>
<proteinExistence type="inferred from homology"/>
<sequence length="92" mass="10830">MAKYDIQYAPSFWVDMDKLDRGTQRQIARWIHKHLHDVDFPTVPGKVLKGNLANHVRFRCGDYRIIATIDEGNFVILNLHIAHRRAVYKTKK</sequence>
<dbReference type="Pfam" id="PF05016">
    <property type="entry name" value="ParE_toxin"/>
    <property type="match status" value="1"/>
</dbReference>
<reference evidence="3 4" key="1">
    <citation type="submission" date="2024-06" db="EMBL/GenBank/DDBJ databases">
        <title>Genomic Encyclopedia of Type Strains, Phase IV (KMG-IV): sequencing the most valuable type-strain genomes for metagenomic binning, comparative biology and taxonomic classification.</title>
        <authorList>
            <person name="Goeker M."/>
        </authorList>
    </citation>
    <scope>NUCLEOTIDE SEQUENCE [LARGE SCALE GENOMIC DNA]</scope>
    <source>
        <strain evidence="3 4">DSM 28303</strain>
    </source>
</reference>
<dbReference type="Proteomes" id="UP001549122">
    <property type="component" value="Unassembled WGS sequence"/>
</dbReference>
<protein>
    <submittedName>
        <fullName evidence="3">mRNA interferase RelE/StbE</fullName>
    </submittedName>
</protein>
<dbReference type="SUPFAM" id="SSF143011">
    <property type="entry name" value="RelE-like"/>
    <property type="match status" value="1"/>
</dbReference>
<dbReference type="InterPro" id="IPR035093">
    <property type="entry name" value="RelE/ParE_toxin_dom_sf"/>
</dbReference>
<evidence type="ECO:0000313" key="4">
    <source>
        <dbReference type="Proteomes" id="UP001549122"/>
    </source>
</evidence>
<gene>
    <name evidence="3" type="ORF">ABID29_001870</name>
</gene>
<comment type="caution">
    <text evidence="3">The sequence shown here is derived from an EMBL/GenBank/DDBJ whole genome shotgun (WGS) entry which is preliminary data.</text>
</comment>
<organism evidence="3 4">
    <name type="scientific">Streptococcus rupicaprae</name>
    <dbReference type="NCBI Taxonomy" id="759619"/>
    <lineage>
        <taxon>Bacteria</taxon>
        <taxon>Bacillati</taxon>
        <taxon>Bacillota</taxon>
        <taxon>Bacilli</taxon>
        <taxon>Lactobacillales</taxon>
        <taxon>Streptococcaceae</taxon>
        <taxon>Streptococcus</taxon>
    </lineage>
</organism>
<comment type="similarity">
    <text evidence="1">Belongs to the RelE toxin family.</text>
</comment>
<evidence type="ECO:0000256" key="1">
    <source>
        <dbReference type="ARBA" id="ARBA00006226"/>
    </source>
</evidence>
<dbReference type="RefSeq" id="WP_354365866.1">
    <property type="nucleotide sequence ID" value="NZ_JBEPLO010000022.1"/>
</dbReference>
<dbReference type="PANTHER" id="PTHR35601">
    <property type="entry name" value="TOXIN RELE"/>
    <property type="match status" value="1"/>
</dbReference>
<evidence type="ECO:0000313" key="3">
    <source>
        <dbReference type="EMBL" id="MET3558742.1"/>
    </source>
</evidence>
<keyword evidence="4" id="KW-1185">Reference proteome</keyword>
<name>A0ABV2FJK8_9STRE</name>
<evidence type="ECO:0000256" key="2">
    <source>
        <dbReference type="ARBA" id="ARBA00022649"/>
    </source>
</evidence>
<dbReference type="InterPro" id="IPR007712">
    <property type="entry name" value="RelE/ParE_toxin"/>
</dbReference>